<dbReference type="EC" id="3.2.1.52" evidence="3"/>
<dbReference type="PANTHER" id="PTHR22600">
    <property type="entry name" value="BETA-HEXOSAMINIDASE"/>
    <property type="match status" value="1"/>
</dbReference>
<gene>
    <name evidence="6" type="ORF">DUNSADRAFT_13099</name>
</gene>
<dbReference type="InterPro" id="IPR015883">
    <property type="entry name" value="Glyco_hydro_20_cat"/>
</dbReference>
<comment type="catalytic activity">
    <reaction evidence="1">
        <text>Hydrolysis of terminal non-reducing N-acetyl-D-hexosamine residues in N-acetyl-beta-D-hexosaminides.</text>
        <dbReference type="EC" id="3.2.1.52"/>
    </reaction>
</comment>
<reference evidence="6" key="1">
    <citation type="submission" date="2017-08" db="EMBL/GenBank/DDBJ databases">
        <authorList>
            <person name="Polle J.E."/>
            <person name="Barry K."/>
            <person name="Cushman J."/>
            <person name="Schmutz J."/>
            <person name="Tran D."/>
            <person name="Hathwaick L.T."/>
            <person name="Yim W.C."/>
            <person name="Jenkins J."/>
            <person name="Mckie-Krisberg Z.M."/>
            <person name="Prochnik S."/>
            <person name="Lindquist E."/>
            <person name="Dockter R.B."/>
            <person name="Adam C."/>
            <person name="Molina H."/>
            <person name="Bunkerborg J."/>
            <person name="Jin E."/>
            <person name="Buchheim M."/>
            <person name="Magnuson J."/>
        </authorList>
    </citation>
    <scope>NUCLEOTIDE SEQUENCE</scope>
    <source>
        <strain evidence="6">CCAP 19/18</strain>
    </source>
</reference>
<dbReference type="GO" id="GO:0016787">
    <property type="term" value="F:hydrolase activity"/>
    <property type="evidence" value="ECO:0007669"/>
    <property type="project" value="UniProtKB-KW"/>
</dbReference>
<comment type="similarity">
    <text evidence="2">Belongs to the glycosyl hydrolase 20 family.</text>
</comment>
<accession>A0ABQ7GA58</accession>
<dbReference type="PANTHER" id="PTHR22600:SF57">
    <property type="entry name" value="BETA-N-ACETYLHEXOSAMINIDASE"/>
    <property type="match status" value="1"/>
</dbReference>
<comment type="caution">
    <text evidence="6">The sequence shown here is derived from an EMBL/GenBank/DDBJ whole genome shotgun (WGS) entry which is preliminary data.</text>
</comment>
<name>A0ABQ7GA58_DUNSA</name>
<dbReference type="Pfam" id="PF00728">
    <property type="entry name" value="Glyco_hydro_20"/>
    <property type="match status" value="1"/>
</dbReference>
<dbReference type="PRINTS" id="PR00738">
    <property type="entry name" value="GLHYDRLASE20"/>
</dbReference>
<evidence type="ECO:0000256" key="2">
    <source>
        <dbReference type="ARBA" id="ARBA00006285"/>
    </source>
</evidence>
<evidence type="ECO:0000256" key="1">
    <source>
        <dbReference type="ARBA" id="ARBA00001231"/>
    </source>
</evidence>
<dbReference type="InterPro" id="IPR017853">
    <property type="entry name" value="GH"/>
</dbReference>
<evidence type="ECO:0000256" key="3">
    <source>
        <dbReference type="ARBA" id="ARBA00012663"/>
    </source>
</evidence>
<evidence type="ECO:0000313" key="7">
    <source>
        <dbReference type="Proteomes" id="UP000815325"/>
    </source>
</evidence>
<evidence type="ECO:0000256" key="4">
    <source>
        <dbReference type="ARBA" id="ARBA00022801"/>
    </source>
</evidence>
<dbReference type="Proteomes" id="UP000815325">
    <property type="component" value="Unassembled WGS sequence"/>
</dbReference>
<keyword evidence="4 6" id="KW-0378">Hydrolase</keyword>
<evidence type="ECO:0000259" key="5">
    <source>
        <dbReference type="Pfam" id="PF00728"/>
    </source>
</evidence>
<feature type="domain" description="Glycoside hydrolase family 20 catalytic" evidence="5">
    <location>
        <begin position="2"/>
        <end position="221"/>
    </location>
</feature>
<dbReference type="InterPro" id="IPR025705">
    <property type="entry name" value="Beta_hexosaminidase_sua/sub"/>
</dbReference>
<evidence type="ECO:0000313" key="6">
    <source>
        <dbReference type="EMBL" id="KAF5831477.1"/>
    </source>
</evidence>
<proteinExistence type="inferred from homology"/>
<keyword evidence="7" id="KW-1185">Reference proteome</keyword>
<sequence length="228" mass="25703">MQVRDIVRHAATLFIEIVPEIEMPGHCVAALAAYPQVSCTGEVRQVSHQWGVHEDVYCAGKEETFEFLGTVLNEVVALFPFKYIHFGADEVPKTRWARCPACQARMRQEGLANESQLQTWFVSRVARWLALAHNRTAMAWDEVLETGGSPHVDEVAVMSWRGTLGGILATLCGKPVVMTPNTHCYLDYRQLQRPGEPGAWYATLPLRTVFEFDPVPSNEEADRAIERY</sequence>
<dbReference type="EMBL" id="MU069945">
    <property type="protein sequence ID" value="KAF5831477.1"/>
    <property type="molecule type" value="Genomic_DNA"/>
</dbReference>
<dbReference type="Gene3D" id="3.20.20.80">
    <property type="entry name" value="Glycosidases"/>
    <property type="match status" value="1"/>
</dbReference>
<dbReference type="SUPFAM" id="SSF51445">
    <property type="entry name" value="(Trans)glycosidases"/>
    <property type="match status" value="1"/>
</dbReference>
<organism evidence="6 7">
    <name type="scientific">Dunaliella salina</name>
    <name type="common">Green alga</name>
    <name type="synonym">Protococcus salinus</name>
    <dbReference type="NCBI Taxonomy" id="3046"/>
    <lineage>
        <taxon>Eukaryota</taxon>
        <taxon>Viridiplantae</taxon>
        <taxon>Chlorophyta</taxon>
        <taxon>core chlorophytes</taxon>
        <taxon>Chlorophyceae</taxon>
        <taxon>CS clade</taxon>
        <taxon>Chlamydomonadales</taxon>
        <taxon>Dunaliellaceae</taxon>
        <taxon>Dunaliella</taxon>
    </lineage>
</organism>
<protein>
    <recommendedName>
        <fullName evidence="3">beta-N-acetylhexosaminidase</fullName>
        <ecNumber evidence="3">3.2.1.52</ecNumber>
    </recommendedName>
</protein>